<feature type="chain" id="PRO_5012801893" evidence="1">
    <location>
        <begin position="19"/>
        <end position="133"/>
    </location>
</feature>
<comment type="caution">
    <text evidence="2">The sequence shown here is derived from an EMBL/GenBank/DDBJ whole genome shotgun (WGS) entry which is preliminary data.</text>
</comment>
<keyword evidence="1" id="KW-0732">Signal</keyword>
<evidence type="ECO:0000256" key="1">
    <source>
        <dbReference type="SAM" id="SignalP"/>
    </source>
</evidence>
<dbReference type="EMBL" id="MCFG01000263">
    <property type="protein sequence ID" value="ORX77135.1"/>
    <property type="molecule type" value="Genomic_DNA"/>
</dbReference>
<dbReference type="AlphaFoldDB" id="A0A1Y1WUQ5"/>
<evidence type="ECO:0000313" key="3">
    <source>
        <dbReference type="Proteomes" id="UP000193944"/>
    </source>
</evidence>
<name>A0A1Y1WUQ5_9FUNG</name>
<keyword evidence="3" id="KW-1185">Reference proteome</keyword>
<reference evidence="2 3" key="1">
    <citation type="submission" date="2016-08" db="EMBL/GenBank/DDBJ databases">
        <title>A Parts List for Fungal Cellulosomes Revealed by Comparative Genomics.</title>
        <authorList>
            <consortium name="DOE Joint Genome Institute"/>
            <person name="Haitjema C.H."/>
            <person name="Gilmore S.P."/>
            <person name="Henske J.K."/>
            <person name="Solomon K.V."/>
            <person name="De Groot R."/>
            <person name="Kuo A."/>
            <person name="Mondo S.J."/>
            <person name="Salamov A.A."/>
            <person name="Labutti K."/>
            <person name="Zhao Z."/>
            <person name="Chiniquy J."/>
            <person name="Barry K."/>
            <person name="Brewer H.M."/>
            <person name="Purvine S.O."/>
            <person name="Wright A.T."/>
            <person name="Boxma B."/>
            <person name="Van Alen T."/>
            <person name="Hackstein J.H."/>
            <person name="Baker S.E."/>
            <person name="Grigoriev I.V."/>
            <person name="O'Malley M.A."/>
        </authorList>
    </citation>
    <scope>NUCLEOTIDE SEQUENCE [LARGE SCALE GENOMIC DNA]</scope>
    <source>
        <strain evidence="2 3">S4</strain>
    </source>
</reference>
<reference evidence="2 3" key="2">
    <citation type="submission" date="2016-08" db="EMBL/GenBank/DDBJ databases">
        <title>Pervasive Adenine N6-methylation of Active Genes in Fungi.</title>
        <authorList>
            <consortium name="DOE Joint Genome Institute"/>
            <person name="Mondo S.J."/>
            <person name="Dannebaum R.O."/>
            <person name="Kuo R.C."/>
            <person name="Labutti K."/>
            <person name="Haridas S."/>
            <person name="Kuo A."/>
            <person name="Salamov A."/>
            <person name="Ahrendt S.R."/>
            <person name="Lipzen A."/>
            <person name="Sullivan W."/>
            <person name="Andreopoulos W.B."/>
            <person name="Clum A."/>
            <person name="Lindquist E."/>
            <person name="Daum C."/>
            <person name="Ramamoorthy G.K."/>
            <person name="Gryganskyi A."/>
            <person name="Culley D."/>
            <person name="Magnuson J.K."/>
            <person name="James T.Y."/>
            <person name="O'Malley M.A."/>
            <person name="Stajich J.E."/>
            <person name="Spatafora J.W."/>
            <person name="Visel A."/>
            <person name="Grigoriev I.V."/>
        </authorList>
    </citation>
    <scope>NUCLEOTIDE SEQUENCE [LARGE SCALE GENOMIC DNA]</scope>
    <source>
        <strain evidence="2 3">S4</strain>
    </source>
</reference>
<evidence type="ECO:0000313" key="2">
    <source>
        <dbReference type="EMBL" id="ORX77135.1"/>
    </source>
</evidence>
<feature type="signal peptide" evidence="1">
    <location>
        <begin position="1"/>
        <end position="18"/>
    </location>
</feature>
<dbReference type="Proteomes" id="UP000193944">
    <property type="component" value="Unassembled WGS sequence"/>
</dbReference>
<accession>A0A1Y1WUQ5</accession>
<organism evidence="2 3">
    <name type="scientific">Anaeromyces robustus</name>
    <dbReference type="NCBI Taxonomy" id="1754192"/>
    <lineage>
        <taxon>Eukaryota</taxon>
        <taxon>Fungi</taxon>
        <taxon>Fungi incertae sedis</taxon>
        <taxon>Chytridiomycota</taxon>
        <taxon>Chytridiomycota incertae sedis</taxon>
        <taxon>Neocallimastigomycetes</taxon>
        <taxon>Neocallimastigales</taxon>
        <taxon>Neocallimastigaceae</taxon>
        <taxon>Anaeromyces</taxon>
    </lineage>
</organism>
<proteinExistence type="predicted"/>
<protein>
    <submittedName>
        <fullName evidence="2">Uncharacterized protein</fullName>
    </submittedName>
</protein>
<sequence>MKLLFIIVIAILINSIYCNISISRGTRFKDSYLELDNVSTSIYMFANNGNCTKVYMFKTYNGYIDIKEYIAINSEQCYHTNNGYNVIHKDKISYQRARYYDIDLTNYRVLTEFGLCDIFNNDPTDYCLYGKIF</sequence>
<dbReference type="OrthoDB" id="2153528at2759"/>
<gene>
    <name evidence="2" type="ORF">BCR32DRAFT_248195</name>
</gene>